<dbReference type="PANTHER" id="PTHR43640:SF1">
    <property type="entry name" value="THIOREDOXIN-DEPENDENT PEROXIREDOXIN"/>
    <property type="match status" value="1"/>
</dbReference>
<dbReference type="EMBL" id="MFSU01000063">
    <property type="protein sequence ID" value="OGI47153.1"/>
    <property type="molecule type" value="Genomic_DNA"/>
</dbReference>
<dbReference type="PANTHER" id="PTHR43640">
    <property type="entry name" value="OS07G0260300 PROTEIN"/>
    <property type="match status" value="1"/>
</dbReference>
<dbReference type="Proteomes" id="UP000178885">
    <property type="component" value="Unassembled WGS sequence"/>
</dbReference>
<dbReference type="PROSITE" id="PS51352">
    <property type="entry name" value="THIOREDOXIN_2"/>
    <property type="match status" value="1"/>
</dbReference>
<dbReference type="STRING" id="1817760.A2151_07640"/>
<evidence type="ECO:0000313" key="2">
    <source>
        <dbReference type="EMBL" id="OGI47153.1"/>
    </source>
</evidence>
<reference evidence="2 3" key="1">
    <citation type="journal article" date="2016" name="Nat. Commun.">
        <title>Thousands of microbial genomes shed light on interconnected biogeochemical processes in an aquifer system.</title>
        <authorList>
            <person name="Anantharaman K."/>
            <person name="Brown C.T."/>
            <person name="Hug L.A."/>
            <person name="Sharon I."/>
            <person name="Castelle C.J."/>
            <person name="Probst A.J."/>
            <person name="Thomas B.C."/>
            <person name="Singh A."/>
            <person name="Wilkins M.J."/>
            <person name="Karaoz U."/>
            <person name="Brodie E.L."/>
            <person name="Williams K.H."/>
            <person name="Hubbard S.S."/>
            <person name="Banfield J.F."/>
        </authorList>
    </citation>
    <scope>NUCLEOTIDE SEQUENCE [LARGE SCALE GENOMIC DNA]</scope>
</reference>
<evidence type="ECO:0000313" key="3">
    <source>
        <dbReference type="Proteomes" id="UP000178885"/>
    </source>
</evidence>
<organism evidence="2 3">
    <name type="scientific">Candidatus Muproteobacteria bacterium RBG_16_65_34</name>
    <dbReference type="NCBI Taxonomy" id="1817760"/>
    <lineage>
        <taxon>Bacteria</taxon>
        <taxon>Pseudomonadati</taxon>
        <taxon>Pseudomonadota</taxon>
        <taxon>Candidatus Muproteobacteria</taxon>
    </lineage>
</organism>
<dbReference type="Gene3D" id="3.40.30.10">
    <property type="entry name" value="Glutaredoxin"/>
    <property type="match status" value="1"/>
</dbReference>
<dbReference type="InterPro" id="IPR013766">
    <property type="entry name" value="Thioredoxin_domain"/>
</dbReference>
<accession>A0A1F6TPV1</accession>
<name>A0A1F6TPV1_9PROT</name>
<dbReference type="InterPro" id="IPR047262">
    <property type="entry name" value="PRX-like1"/>
</dbReference>
<feature type="domain" description="Thioredoxin" evidence="1">
    <location>
        <begin position="9"/>
        <end position="160"/>
    </location>
</feature>
<dbReference type="CDD" id="cd02969">
    <property type="entry name" value="PRX_like1"/>
    <property type="match status" value="1"/>
</dbReference>
<dbReference type="GO" id="GO:0016491">
    <property type="term" value="F:oxidoreductase activity"/>
    <property type="evidence" value="ECO:0007669"/>
    <property type="project" value="InterPro"/>
</dbReference>
<dbReference type="GO" id="GO:0016209">
    <property type="term" value="F:antioxidant activity"/>
    <property type="evidence" value="ECO:0007669"/>
    <property type="project" value="InterPro"/>
</dbReference>
<proteinExistence type="predicted"/>
<comment type="caution">
    <text evidence="2">The sequence shown here is derived from an EMBL/GenBank/DDBJ whole genome shotgun (WGS) entry which is preliminary data.</text>
</comment>
<dbReference type="InterPro" id="IPR036249">
    <property type="entry name" value="Thioredoxin-like_sf"/>
</dbReference>
<dbReference type="Pfam" id="PF00578">
    <property type="entry name" value="AhpC-TSA"/>
    <property type="match status" value="1"/>
</dbReference>
<protein>
    <submittedName>
        <fullName evidence="2">Alkyl hydroperoxide reductase</fullName>
    </submittedName>
</protein>
<dbReference type="AlphaFoldDB" id="A0A1F6TPV1"/>
<gene>
    <name evidence="2" type="ORF">A2151_07640</name>
</gene>
<dbReference type="InterPro" id="IPR000866">
    <property type="entry name" value="AhpC/TSA"/>
</dbReference>
<sequence>MARTETPVCAFGESAPDFSLPGVDGRTWTLSGCRGPKGLLVMFICNHCPYVKAVRDRIVRDARELQDYGINAVAIMSNDPRDYPEDSFENMRKIAAELEFPFPYLCDETQEVAKAYGAVCTPDFFGYDKDLKLQYRGRLDESRKEPVPNARRDLFEAMKQVALTGLGPKDQIAGMGCSIKWKASQ</sequence>
<evidence type="ECO:0000259" key="1">
    <source>
        <dbReference type="PROSITE" id="PS51352"/>
    </source>
</evidence>
<dbReference type="SUPFAM" id="SSF52833">
    <property type="entry name" value="Thioredoxin-like"/>
    <property type="match status" value="1"/>
</dbReference>